<evidence type="ECO:0000256" key="9">
    <source>
        <dbReference type="ARBA" id="ARBA00023319"/>
    </source>
</evidence>
<dbReference type="GO" id="GO:0043025">
    <property type="term" value="C:neuronal cell body"/>
    <property type="evidence" value="ECO:0007669"/>
    <property type="project" value="TreeGrafter"/>
</dbReference>
<dbReference type="Pfam" id="PF13927">
    <property type="entry name" value="Ig_3"/>
    <property type="match status" value="3"/>
</dbReference>
<evidence type="ECO:0000313" key="12">
    <source>
        <dbReference type="EMBL" id="KAG5261573.1"/>
    </source>
</evidence>
<dbReference type="Pfam" id="PF07679">
    <property type="entry name" value="I-set"/>
    <property type="match status" value="6"/>
</dbReference>
<evidence type="ECO:0000256" key="1">
    <source>
        <dbReference type="ARBA" id="ARBA00004167"/>
    </source>
</evidence>
<dbReference type="GO" id="GO:0030424">
    <property type="term" value="C:axon"/>
    <property type="evidence" value="ECO:0007669"/>
    <property type="project" value="TreeGrafter"/>
</dbReference>
<feature type="domain" description="Ig-like" evidence="11">
    <location>
        <begin position="889"/>
        <end position="974"/>
    </location>
</feature>
<dbReference type="FunFam" id="2.60.40.10:FF:001306">
    <property type="entry name" value="Matrix remodeling associated 5"/>
    <property type="match status" value="1"/>
</dbReference>
<evidence type="ECO:0000256" key="5">
    <source>
        <dbReference type="ARBA" id="ARBA00022737"/>
    </source>
</evidence>
<dbReference type="GO" id="GO:0005886">
    <property type="term" value="C:plasma membrane"/>
    <property type="evidence" value="ECO:0007669"/>
    <property type="project" value="TreeGrafter"/>
</dbReference>
<keyword evidence="2" id="KW-0433">Leucine-rich repeat</keyword>
<keyword evidence="13" id="KW-1185">Reference proteome</keyword>
<evidence type="ECO:0000313" key="13">
    <source>
        <dbReference type="Proteomes" id="UP000823561"/>
    </source>
</evidence>
<dbReference type="InterPro" id="IPR003599">
    <property type="entry name" value="Ig_sub"/>
</dbReference>
<keyword evidence="6" id="KW-1133">Transmembrane helix</keyword>
<feature type="domain" description="Ig-like" evidence="11">
    <location>
        <begin position="385"/>
        <end position="474"/>
    </location>
</feature>
<comment type="caution">
    <text evidence="12">The sequence shown here is derived from an EMBL/GenBank/DDBJ whole genome shotgun (WGS) entry which is preliminary data.</text>
</comment>
<evidence type="ECO:0000256" key="10">
    <source>
        <dbReference type="SAM" id="MobiDB-lite"/>
    </source>
</evidence>
<sequence length="1390" mass="148565">MPPQIEGVSSTDKGVRSEHDQGERPLPRGQGERNFEGMTPLQLPRTPPTATSFAVKPYTRLATHPATPHTTTPTPTPSTTLLSSSTLGSITPSSDPDPSSSSSGSDPSPQGRGSRRRGGGGKRKRPGRVRNRPNVSQAPELVRSHAQPITPASSSSSSSSPLAGPTVASKPRIETSGWAKSAAASPSSAIPLTEGQAPSSGRVSHRHNTDSLSSAGKDPASGRDMAEKSSASKPDKEGRYPTTQSPVSQPELEGKGRDPVAQSQASQPAQEGEGRTPHVSTTASRASQDTSSLAASTERLSPLSPESSSPPDSSPARRTTPVPPTTHVPPTRLVPPPKIPPSGGTAARPQSPDASQPSPAVPTTHEKSPDASQPSPAVPTTHGKPRISSTGVSTVTVPAEADAHLPCVSSGEPRPFLSWTKVSTGASVAQNTRIQRFEVHSNGTLIIRKTLPSDRGQYMCSVQNQYGEDRAVVSLVVLSEHPRVVNPKYRDTTVHIGESVDLECQAKGHPTPRVTWVLPDRGMVHTGALSSAGSNFQRVALFPNGTLRITQSIYTDRGIYKCIASNAAGADSVTVRLHVSALPPTILQGRHDNISLPEGSSAYLHCSAQGTPPPTVRWTSPDNTQLRPSQFVSGRNLFVFPNGTLFVRSLGQADSGRYECAATNTIGAAWRAISLVVIPAIASLRAHITFSSPQNTQVGYGAQLRLDCIAAGNPEPRIIWRTPSKKLVDTQYSYDPRLNVFPNGTLVLQPMTEKDEGDYLCVARNKMGDDYILLRVAVVTKPAKIMQKSSLSQEVTYGSDLRVDCVALGLPNPKIQWALPDGTMINSIMTFNPSASGPGRSRRYVVFDNGTLFFNDVGMREEGDYTCYADNQVGKDEMKVRVKVVSDAPIIRNQTQGPVRVLYGEAASLRCEAKGEPVPTILWFSPASRIIPTSSDKYRIHSDGTLVIQKVQRLDGGNYTCLARNSAGQARQVTRLEILVSPPTINGLRGGATSALVRGVTDQRKLLDCVATGMPVPRITWVLPNNVILPAPYYGSRMTVHRNGTLEIRGLKRSDAAQLACVAQNEGGEARLQVLLEVQDPEERPPPPPPPQQRPALPSTPLQIPKTDTRPLTIGAPILLNCSLAGSPPAPLTWVLPNGSPLASGARYSRFYHRPDGMLLISNPTLSESGVYRCVGRSSAATGTLVERSVALVPERPPEISSRYSAPISVLVGASLQLHCQARQGVAPVRLSWKLPTGVVMTQSQRAGRYNVLPNGTLSISQASVHDRGSYVCHVANEYGSATLTVPVIIITYAPRITSGPTLTTQARRGVAVQLNCAATGLPRPEIAWETPDRTRLVVSPQPRLFGNKYLHPQGALIIQNPSPSDSGFYRCTARNVIGVDSKGTYLRVL</sequence>
<feature type="domain" description="Ig-like" evidence="11">
    <location>
        <begin position="1095"/>
        <end position="1191"/>
    </location>
</feature>
<dbReference type="FunFam" id="2.60.40.10:FF:000076">
    <property type="entry name" value="Leucine-rich repeat and Ig domain-containing 4"/>
    <property type="match status" value="1"/>
</dbReference>
<dbReference type="EMBL" id="JADWDJ010000023">
    <property type="protein sequence ID" value="KAG5261573.1"/>
    <property type="molecule type" value="Genomic_DNA"/>
</dbReference>
<dbReference type="Gene3D" id="2.60.40.10">
    <property type="entry name" value="Immunoglobulins"/>
    <property type="match status" value="10"/>
</dbReference>
<feature type="compositionally biased region" description="Low complexity" evidence="10">
    <location>
        <begin position="61"/>
        <end position="112"/>
    </location>
</feature>
<evidence type="ECO:0000256" key="3">
    <source>
        <dbReference type="ARBA" id="ARBA00022692"/>
    </source>
</evidence>
<keyword evidence="3" id="KW-0812">Transmembrane</keyword>
<feature type="compositionally biased region" description="Polar residues" evidence="10">
    <location>
        <begin position="278"/>
        <end position="295"/>
    </location>
</feature>
<dbReference type="InterPro" id="IPR013098">
    <property type="entry name" value="Ig_I-set"/>
</dbReference>
<evidence type="ECO:0000256" key="2">
    <source>
        <dbReference type="ARBA" id="ARBA00022614"/>
    </source>
</evidence>
<keyword evidence="8" id="KW-1015">Disulfide bond</keyword>
<comment type="subcellular location">
    <subcellularLocation>
        <location evidence="1">Membrane</location>
        <topology evidence="1">Single-pass membrane protein</topology>
    </subcellularLocation>
</comment>
<dbReference type="GO" id="GO:0008046">
    <property type="term" value="F:axon guidance receptor activity"/>
    <property type="evidence" value="ECO:0007669"/>
    <property type="project" value="TreeGrafter"/>
</dbReference>
<feature type="region of interest" description="Disordered" evidence="10">
    <location>
        <begin position="1"/>
        <end position="393"/>
    </location>
</feature>
<dbReference type="InterPro" id="IPR050958">
    <property type="entry name" value="Cell_Adh-Cytoskel_Orgn"/>
</dbReference>
<evidence type="ECO:0000256" key="7">
    <source>
        <dbReference type="ARBA" id="ARBA00023136"/>
    </source>
</evidence>
<dbReference type="PANTHER" id="PTHR45080">
    <property type="entry name" value="CONTACTIN 5"/>
    <property type="match status" value="1"/>
</dbReference>
<dbReference type="FunFam" id="2.60.40.10:FF:000621">
    <property type="entry name" value="Immunoglobulin superfamily member 10"/>
    <property type="match status" value="1"/>
</dbReference>
<dbReference type="InterPro" id="IPR007110">
    <property type="entry name" value="Ig-like_dom"/>
</dbReference>
<dbReference type="GO" id="GO:0007156">
    <property type="term" value="P:homophilic cell adhesion via plasma membrane adhesion molecules"/>
    <property type="evidence" value="ECO:0007669"/>
    <property type="project" value="TreeGrafter"/>
</dbReference>
<feature type="compositionally biased region" description="Low complexity" evidence="10">
    <location>
        <begin position="261"/>
        <end position="270"/>
    </location>
</feature>
<feature type="domain" description="Ig-like" evidence="11">
    <location>
        <begin position="482"/>
        <end position="580"/>
    </location>
</feature>
<feature type="domain" description="Ig-like" evidence="11">
    <location>
        <begin position="1198"/>
        <end position="1285"/>
    </location>
</feature>
<reference evidence="12" key="1">
    <citation type="submission" date="2020-10" db="EMBL/GenBank/DDBJ databases">
        <title>Chromosome-scale genome assembly of the Allis shad, Alosa alosa.</title>
        <authorList>
            <person name="Margot Z."/>
            <person name="Christophe K."/>
            <person name="Cabau C."/>
            <person name="Louis A."/>
            <person name="Berthelot C."/>
            <person name="Parey E."/>
            <person name="Roest Crollius H."/>
            <person name="Montfort J."/>
            <person name="Robinson-Rechavi M."/>
            <person name="Bucao C."/>
            <person name="Bouchez O."/>
            <person name="Gislard M."/>
            <person name="Lluch J."/>
            <person name="Milhes M."/>
            <person name="Lampietro C."/>
            <person name="Lopez Roques C."/>
            <person name="Donnadieu C."/>
            <person name="Braasch I."/>
            <person name="Desvignes T."/>
            <person name="Postlethwait J."/>
            <person name="Bobe J."/>
            <person name="Guiguen Y."/>
        </authorList>
    </citation>
    <scope>NUCLEOTIDE SEQUENCE</scope>
    <source>
        <strain evidence="12">M-15738</strain>
        <tissue evidence="12">Blood</tissue>
    </source>
</reference>
<dbReference type="GO" id="GO:0050808">
    <property type="term" value="P:synapse organization"/>
    <property type="evidence" value="ECO:0007669"/>
    <property type="project" value="TreeGrafter"/>
</dbReference>
<feature type="region of interest" description="Disordered" evidence="10">
    <location>
        <begin position="1080"/>
        <end position="1108"/>
    </location>
</feature>
<accession>A0AAV6FFJ3</accession>
<feature type="compositionally biased region" description="Pro residues" evidence="10">
    <location>
        <begin position="321"/>
        <end position="340"/>
    </location>
</feature>
<feature type="compositionally biased region" description="Basic residues" evidence="10">
    <location>
        <begin position="113"/>
        <end position="131"/>
    </location>
</feature>
<evidence type="ECO:0000256" key="8">
    <source>
        <dbReference type="ARBA" id="ARBA00023157"/>
    </source>
</evidence>
<dbReference type="FunFam" id="2.60.40.10:FF:000032">
    <property type="entry name" value="palladin isoform X1"/>
    <property type="match status" value="1"/>
</dbReference>
<proteinExistence type="predicted"/>
<keyword evidence="4" id="KW-0732">Signal</keyword>
<evidence type="ECO:0000256" key="6">
    <source>
        <dbReference type="ARBA" id="ARBA00022989"/>
    </source>
</evidence>
<feature type="domain" description="Ig-like" evidence="11">
    <location>
        <begin position="983"/>
        <end position="1077"/>
    </location>
</feature>
<dbReference type="Proteomes" id="UP000823561">
    <property type="component" value="Chromosome 23"/>
</dbReference>
<feature type="domain" description="Ig-like" evidence="11">
    <location>
        <begin position="584"/>
        <end position="674"/>
    </location>
</feature>
<dbReference type="SMART" id="SM00409">
    <property type="entry name" value="IG"/>
    <property type="match status" value="10"/>
</dbReference>
<dbReference type="PANTHER" id="PTHR45080:SF8">
    <property type="entry name" value="IG-LIKE DOMAIN-CONTAINING PROTEIN"/>
    <property type="match status" value="1"/>
</dbReference>
<feature type="compositionally biased region" description="Basic and acidic residues" evidence="10">
    <location>
        <begin position="13"/>
        <end position="35"/>
    </location>
</feature>
<keyword evidence="7" id="KW-0472">Membrane</keyword>
<feature type="compositionally biased region" description="Low complexity" evidence="10">
    <location>
        <begin position="296"/>
        <end position="320"/>
    </location>
</feature>
<dbReference type="InterPro" id="IPR013783">
    <property type="entry name" value="Ig-like_fold"/>
</dbReference>
<organism evidence="12 13">
    <name type="scientific">Alosa alosa</name>
    <name type="common">allis shad</name>
    <dbReference type="NCBI Taxonomy" id="278164"/>
    <lineage>
        <taxon>Eukaryota</taxon>
        <taxon>Metazoa</taxon>
        <taxon>Chordata</taxon>
        <taxon>Craniata</taxon>
        <taxon>Vertebrata</taxon>
        <taxon>Euteleostomi</taxon>
        <taxon>Actinopterygii</taxon>
        <taxon>Neopterygii</taxon>
        <taxon>Teleostei</taxon>
        <taxon>Clupei</taxon>
        <taxon>Clupeiformes</taxon>
        <taxon>Clupeoidei</taxon>
        <taxon>Clupeidae</taxon>
        <taxon>Alosa</taxon>
    </lineage>
</organism>
<dbReference type="CDD" id="cd00096">
    <property type="entry name" value="Ig"/>
    <property type="match status" value="3"/>
</dbReference>
<gene>
    <name evidence="12" type="ORF">AALO_G00285850</name>
</gene>
<dbReference type="SMART" id="SM00408">
    <property type="entry name" value="IGc2"/>
    <property type="match status" value="10"/>
</dbReference>
<evidence type="ECO:0000259" key="11">
    <source>
        <dbReference type="PROSITE" id="PS50835"/>
    </source>
</evidence>
<feature type="compositionally biased region" description="Low complexity" evidence="10">
    <location>
        <begin position="346"/>
        <end position="358"/>
    </location>
</feature>
<dbReference type="SUPFAM" id="SSF48726">
    <property type="entry name" value="Immunoglobulin"/>
    <property type="match status" value="10"/>
</dbReference>
<protein>
    <recommendedName>
        <fullName evidence="11">Ig-like domain-containing protein</fullName>
    </recommendedName>
</protein>
<evidence type="ECO:0000256" key="4">
    <source>
        <dbReference type="ARBA" id="ARBA00022729"/>
    </source>
</evidence>
<keyword evidence="5" id="KW-0677">Repeat</keyword>
<feature type="domain" description="Ig-like" evidence="11">
    <location>
        <begin position="1295"/>
        <end position="1390"/>
    </location>
</feature>
<dbReference type="FunFam" id="2.60.40.10:FF:001377">
    <property type="entry name" value="Matrix remodeling associated 5"/>
    <property type="match status" value="1"/>
</dbReference>
<dbReference type="InterPro" id="IPR036179">
    <property type="entry name" value="Ig-like_dom_sf"/>
</dbReference>
<feature type="domain" description="Ig-like" evidence="11">
    <location>
        <begin position="679"/>
        <end position="780"/>
    </location>
</feature>
<keyword evidence="9" id="KW-0393">Immunoglobulin domain</keyword>
<feature type="compositionally biased region" description="Low complexity" evidence="10">
    <location>
        <begin position="176"/>
        <end position="189"/>
    </location>
</feature>
<feature type="domain" description="Ig-like" evidence="11">
    <location>
        <begin position="782"/>
        <end position="886"/>
    </location>
</feature>
<dbReference type="InterPro" id="IPR003598">
    <property type="entry name" value="Ig_sub2"/>
</dbReference>
<dbReference type="PROSITE" id="PS50835">
    <property type="entry name" value="IG_LIKE"/>
    <property type="match status" value="10"/>
</dbReference>
<name>A0AAV6FFJ3_9TELE</name>